<dbReference type="CDD" id="cd16659">
    <property type="entry name" value="RING-Ubox_Emp"/>
    <property type="match status" value="1"/>
</dbReference>
<evidence type="ECO:0000313" key="14">
    <source>
        <dbReference type="WBParaSite" id="ALUE_0000764001-mRNA-1"/>
    </source>
</evidence>
<evidence type="ECO:0000256" key="3">
    <source>
        <dbReference type="ARBA" id="ARBA00014384"/>
    </source>
</evidence>
<evidence type="ECO:0000256" key="9">
    <source>
        <dbReference type="ARBA" id="ARBA00029678"/>
    </source>
</evidence>
<dbReference type="InterPro" id="IPR024964">
    <property type="entry name" value="CTLH/CRA"/>
</dbReference>
<keyword evidence="6 10" id="KW-0863">Zinc-finger</keyword>
<dbReference type="InterPro" id="IPR006594">
    <property type="entry name" value="LisH"/>
</dbReference>
<dbReference type="SUPFAM" id="SSF57850">
    <property type="entry name" value="RING/U-box"/>
    <property type="match status" value="1"/>
</dbReference>
<dbReference type="GO" id="GO:0043161">
    <property type="term" value="P:proteasome-mediated ubiquitin-dependent protein catabolic process"/>
    <property type="evidence" value="ECO:0007669"/>
    <property type="project" value="InterPro"/>
</dbReference>
<keyword evidence="4" id="KW-0963">Cytoplasm</keyword>
<dbReference type="PROSITE" id="PS50897">
    <property type="entry name" value="CTLH"/>
    <property type="match status" value="1"/>
</dbReference>
<dbReference type="WBParaSite" id="ALUE_0000764001-mRNA-1">
    <property type="protein sequence ID" value="ALUE_0000764001-mRNA-1"/>
    <property type="gene ID" value="ALUE_0000764001"/>
</dbReference>
<evidence type="ECO:0000256" key="1">
    <source>
        <dbReference type="ARBA" id="ARBA00004109"/>
    </source>
</evidence>
<evidence type="ECO:0000259" key="12">
    <source>
        <dbReference type="PROSITE" id="PS51867"/>
    </source>
</evidence>
<proteinExistence type="predicted"/>
<dbReference type="InterPro" id="IPR045098">
    <property type="entry name" value="Fyv10_fam"/>
</dbReference>
<dbReference type="InterPro" id="IPR044063">
    <property type="entry name" value="ZF_RING_GID"/>
</dbReference>
<dbReference type="GO" id="GO:0034657">
    <property type="term" value="C:GID complex"/>
    <property type="evidence" value="ECO:0007669"/>
    <property type="project" value="TreeGrafter"/>
</dbReference>
<dbReference type="GO" id="GO:0005737">
    <property type="term" value="C:cytoplasm"/>
    <property type="evidence" value="ECO:0007669"/>
    <property type="project" value="UniProtKB-SubCell"/>
</dbReference>
<sequence>MNGLPKIDEITALEYTSLKVPYELLNKRFRTAQKSLDRHNFRVREASNELTKVVAAEKIAPQTQTIMERLDALQESFGQVVADEMSMAKLLESRINYLKEARVQRKMTFKANTNDSWKREAWRHQRIDRLIIDHLLRSGYFETAQKLAEQSDVEVMCNKSIFMIAKQVEDSLSRHETDRCLEWIMDNKSKLRRMKSSLEVALRIQECIELVKNGQRMQAVLYTQKHFSTLPPELWTGAVLKVMGLIGFGHTYGIESYKALCSDDKWDALIELFRQENARIFQLMEHSSFNACLCMGMSAMKTPHCRPDPTSRCPLCHPEINELAEDLPFAHTTNSRLVCPYSGEPLDENNPPFMLPNGRVYGERSIEKLCKDNQIECPRTREIFPLNQVVRCTDVERNRIDERILRWRDHASFRSSDCAVAHAPVCLRSLPDDCDTTAFISCVRRIDCVINEHITASIAVTIRRTTCSN</sequence>
<dbReference type="PANTHER" id="PTHR12170:SF2">
    <property type="entry name" value="E3 UBIQUITIN-PROTEIN TRANSFERASE MAEA"/>
    <property type="match status" value="1"/>
</dbReference>
<keyword evidence="7" id="KW-0862">Zinc</keyword>
<dbReference type="Pfam" id="PF10607">
    <property type="entry name" value="CTLH"/>
    <property type="match status" value="1"/>
</dbReference>
<keyword evidence="13" id="KW-1185">Reference proteome</keyword>
<evidence type="ECO:0000256" key="8">
    <source>
        <dbReference type="ARBA" id="ARBA00023057"/>
    </source>
</evidence>
<dbReference type="GO" id="GO:0043249">
    <property type="term" value="P:erythrocyte maturation"/>
    <property type="evidence" value="ECO:0007669"/>
    <property type="project" value="UniProtKB-KW"/>
</dbReference>
<dbReference type="PROSITE" id="PS51867">
    <property type="entry name" value="ZF_RING_GID"/>
    <property type="match status" value="1"/>
</dbReference>
<dbReference type="SMART" id="SM00667">
    <property type="entry name" value="LisH"/>
    <property type="match status" value="1"/>
</dbReference>
<protein>
    <recommendedName>
        <fullName evidence="3">E3 ubiquitin-protein transferase MAEA</fullName>
    </recommendedName>
    <alternativeName>
        <fullName evidence="9">Macrophage erythroblast attacher</fullName>
    </alternativeName>
</protein>
<evidence type="ECO:0000256" key="4">
    <source>
        <dbReference type="ARBA" id="ARBA00022490"/>
    </source>
</evidence>
<dbReference type="GO" id="GO:0061630">
    <property type="term" value="F:ubiquitin protein ligase activity"/>
    <property type="evidence" value="ECO:0007669"/>
    <property type="project" value="InterPro"/>
</dbReference>
<evidence type="ECO:0000259" key="11">
    <source>
        <dbReference type="PROSITE" id="PS50897"/>
    </source>
</evidence>
<evidence type="ECO:0000256" key="10">
    <source>
        <dbReference type="PROSITE-ProRule" id="PRU01215"/>
    </source>
</evidence>
<reference evidence="14" key="1">
    <citation type="submission" date="2023-03" db="UniProtKB">
        <authorList>
            <consortium name="WormBaseParasite"/>
        </authorList>
    </citation>
    <scope>IDENTIFICATION</scope>
</reference>
<evidence type="ECO:0000313" key="13">
    <source>
        <dbReference type="Proteomes" id="UP000036681"/>
    </source>
</evidence>
<dbReference type="PROSITE" id="PS50896">
    <property type="entry name" value="LISH"/>
    <property type="match status" value="1"/>
</dbReference>
<feature type="domain" description="CTLH" evidence="11">
    <location>
        <begin position="161"/>
        <end position="218"/>
    </location>
</feature>
<feature type="zinc finger region" description="RING-Gid-type" evidence="10">
    <location>
        <begin position="313"/>
        <end position="380"/>
    </location>
</feature>
<evidence type="ECO:0000256" key="7">
    <source>
        <dbReference type="ARBA" id="ARBA00022833"/>
    </source>
</evidence>
<dbReference type="AlphaFoldDB" id="A0A9J2PCD7"/>
<evidence type="ECO:0000256" key="5">
    <source>
        <dbReference type="ARBA" id="ARBA00022723"/>
    </source>
</evidence>
<dbReference type="GO" id="GO:0008270">
    <property type="term" value="F:zinc ion binding"/>
    <property type="evidence" value="ECO:0007669"/>
    <property type="project" value="UniProtKB-KW"/>
</dbReference>
<evidence type="ECO:0000256" key="6">
    <source>
        <dbReference type="ARBA" id="ARBA00022771"/>
    </source>
</evidence>
<keyword evidence="5" id="KW-0479">Metal-binding</keyword>
<name>A0A9J2PCD7_ASCLU</name>
<feature type="domain" description="RING-Gid-type" evidence="12">
    <location>
        <begin position="313"/>
        <end position="380"/>
    </location>
</feature>
<accession>A0A9J2PCD7</accession>
<keyword evidence="8" id="KW-0265">Erythrocyte maturation</keyword>
<dbReference type="PANTHER" id="PTHR12170">
    <property type="entry name" value="MACROPHAGE ERYTHROBLAST ATTACHER-RELATED"/>
    <property type="match status" value="1"/>
</dbReference>
<comment type="subcellular location">
    <subcellularLocation>
        <location evidence="2">Cytoplasm</location>
    </subcellularLocation>
    <subcellularLocation>
        <location evidence="1">Nucleus matrix</location>
    </subcellularLocation>
</comment>
<dbReference type="GO" id="GO:0016363">
    <property type="term" value="C:nuclear matrix"/>
    <property type="evidence" value="ECO:0007669"/>
    <property type="project" value="UniProtKB-SubCell"/>
</dbReference>
<dbReference type="SMART" id="SM00668">
    <property type="entry name" value="CTLH"/>
    <property type="match status" value="1"/>
</dbReference>
<dbReference type="Proteomes" id="UP000036681">
    <property type="component" value="Unplaced"/>
</dbReference>
<dbReference type="InterPro" id="IPR006595">
    <property type="entry name" value="CTLH_C"/>
</dbReference>
<organism evidence="13 14">
    <name type="scientific">Ascaris lumbricoides</name>
    <name type="common">Giant roundworm</name>
    <dbReference type="NCBI Taxonomy" id="6252"/>
    <lineage>
        <taxon>Eukaryota</taxon>
        <taxon>Metazoa</taxon>
        <taxon>Ecdysozoa</taxon>
        <taxon>Nematoda</taxon>
        <taxon>Chromadorea</taxon>
        <taxon>Rhabditida</taxon>
        <taxon>Spirurina</taxon>
        <taxon>Ascaridomorpha</taxon>
        <taxon>Ascaridoidea</taxon>
        <taxon>Ascarididae</taxon>
        <taxon>Ascaris</taxon>
    </lineage>
</organism>
<evidence type="ECO:0000256" key="2">
    <source>
        <dbReference type="ARBA" id="ARBA00004496"/>
    </source>
</evidence>